<evidence type="ECO:0000313" key="1">
    <source>
        <dbReference type="EMBL" id="QIZ77331.1"/>
    </source>
</evidence>
<proteinExistence type="predicted"/>
<keyword evidence="2" id="KW-1185">Reference proteome</keyword>
<reference evidence="1 2" key="1">
    <citation type="submission" date="2020-04" db="EMBL/GenBank/DDBJ databases">
        <title>Ferrimonas sp. S7 isolated from sea water.</title>
        <authorList>
            <person name="Bae S.S."/>
            <person name="Baek K."/>
        </authorList>
    </citation>
    <scope>NUCLEOTIDE SEQUENCE [LARGE SCALE GENOMIC DNA]</scope>
    <source>
        <strain evidence="1 2">S7</strain>
    </source>
</reference>
<dbReference type="RefSeq" id="WP_168660591.1">
    <property type="nucleotide sequence ID" value="NZ_CP051180.1"/>
</dbReference>
<gene>
    <name evidence="1" type="ORF">HER31_10840</name>
</gene>
<protein>
    <submittedName>
        <fullName evidence="1">DUF3010 family protein</fullName>
    </submittedName>
</protein>
<evidence type="ECO:0000313" key="2">
    <source>
        <dbReference type="Proteomes" id="UP000501602"/>
    </source>
</evidence>
<accession>A0A6H1UE20</accession>
<dbReference type="EMBL" id="CP051180">
    <property type="protein sequence ID" value="QIZ77331.1"/>
    <property type="molecule type" value="Genomic_DNA"/>
</dbReference>
<dbReference type="AlphaFoldDB" id="A0A6H1UE20"/>
<dbReference type="InterPro" id="IPR021378">
    <property type="entry name" value="DUF3010"/>
</dbReference>
<dbReference type="KEGG" id="fes:HER31_10840"/>
<dbReference type="Pfam" id="PF11215">
    <property type="entry name" value="DUF3010"/>
    <property type="match status" value="1"/>
</dbReference>
<dbReference type="Proteomes" id="UP000501602">
    <property type="component" value="Chromosome"/>
</dbReference>
<organism evidence="1 2">
    <name type="scientific">Ferrimonas lipolytica</name>
    <dbReference type="NCBI Taxonomy" id="2724191"/>
    <lineage>
        <taxon>Bacteria</taxon>
        <taxon>Pseudomonadati</taxon>
        <taxon>Pseudomonadota</taxon>
        <taxon>Gammaproteobacteria</taxon>
        <taxon>Alteromonadales</taxon>
        <taxon>Ferrimonadaceae</taxon>
        <taxon>Ferrimonas</taxon>
    </lineage>
</organism>
<name>A0A6H1UE20_9GAMM</name>
<sequence>MRVIGVEIKGGEAVFCLLGMEDGLFAVPSMRQLSMPMPKLESTEAIRKFHFAFGKLMEDYHVDQIVIIDRPQKGKFAGSGGSFKMEAAMQLVGVNAAVVHPTEVKEWIKRNPVQASFDELGLKKFQKAAFDAAYAYCQRETYTEDDA</sequence>